<reference evidence="6" key="1">
    <citation type="submission" date="2016-06" db="UniProtKB">
        <authorList>
            <consortium name="WormBaseParasite"/>
        </authorList>
    </citation>
    <scope>IDENTIFICATION</scope>
</reference>
<keyword evidence="2" id="KW-0539">Nucleus</keyword>
<comment type="subcellular location">
    <subcellularLocation>
        <location evidence="1">Nucleus</location>
    </subcellularLocation>
</comment>
<feature type="region of interest" description="Disordered" evidence="3">
    <location>
        <begin position="213"/>
        <end position="238"/>
    </location>
</feature>
<dbReference type="PANTHER" id="PTHR15502">
    <property type="entry name" value="CALCINEURIN-BINDING PROTEIN CABIN 1-RELATED"/>
    <property type="match status" value="1"/>
</dbReference>
<keyword evidence="5" id="KW-1185">Reference proteome</keyword>
<feature type="region of interest" description="Disordered" evidence="3">
    <location>
        <begin position="878"/>
        <end position="901"/>
    </location>
</feature>
<dbReference type="GO" id="GO:0005634">
    <property type="term" value="C:nucleus"/>
    <property type="evidence" value="ECO:0007669"/>
    <property type="project" value="UniProtKB-SubCell"/>
</dbReference>
<evidence type="ECO:0000256" key="1">
    <source>
        <dbReference type="ARBA" id="ARBA00004123"/>
    </source>
</evidence>
<dbReference type="GO" id="GO:0006325">
    <property type="term" value="P:chromatin organization"/>
    <property type="evidence" value="ECO:0007669"/>
    <property type="project" value="InterPro"/>
</dbReference>
<evidence type="ECO:0000313" key="4">
    <source>
        <dbReference type="EMBL" id="VDP81148.1"/>
    </source>
</evidence>
<feature type="compositionally biased region" description="Polar residues" evidence="3">
    <location>
        <begin position="157"/>
        <end position="169"/>
    </location>
</feature>
<feature type="region of interest" description="Disordered" evidence="3">
    <location>
        <begin position="985"/>
        <end position="1008"/>
    </location>
</feature>
<dbReference type="OrthoDB" id="6285724at2759"/>
<evidence type="ECO:0000256" key="3">
    <source>
        <dbReference type="SAM" id="MobiDB-lite"/>
    </source>
</evidence>
<dbReference type="InterPro" id="IPR033053">
    <property type="entry name" value="Hir3/CABIN1"/>
</dbReference>
<sequence>MDACVNMFDHLLEKSVNCPWSTKPAVDSDVSFSSSYFDEETAALREGIPNQPDDEQTSESSTDLATYCTPMSVDNLDEQETDAVLGPAPSTDPMTDQCVEPLSVEPVNVDVPAGSSENVATAATCGSLEPPEKRRSARVRPDVDLTDGLNRYRSRRTYSFTGESRSTVKSPGRVPTVKEVKSKPLNRFRCAEQLRGLLPTVVRDLAKILNEEAIGSGDKSSQPPSASNSSHSKSEPLEETHDRYSYLWSPEAVAEFLRMLNPTKPNAVTFGIAVLLQVSQLHGDKWPSKLCELYVSLFERLRCSFPRWFLTPSEYRETSETVSAETGDPSEGDLLPIHVLGLRAPPNLPVLTRFHLIYVELRLEQLECILSPNSIPVPLDHQPRDPRNQPTERLLSEATVMILMDVLSLHDPGTAGFPNAHAHYLWVNYLLASIKQDYTEMEGYLTVACTNCGGNHVDLGATPDGTFEFIRATDRAFKIKLFSYLMEATPLSRFDYRVPVGGIFFGLHHLVNSHPWLHEAELQYGTCGHVRDADLLSLLECSLEHLIEQATFVTSTTETHAKLITAPEESAPSQPVDKLSSSIQPRLGYRASVVLLESALWLTTNQTEIDQWAESSRGQRNQSNTVDVQLKSLANSAFNLLAKFWDLLANEYSAYSAIPSPTPTTTTPKAMQTQKDQLVLINKSPIRFCILPEEIDGEVETLSTDEPPCVECLPSVGEACLAVCACLEWIAVRVEATAPESAEIAELLAPRFITVIFEHLTCIEQSIPVSALPDALRAYYETSQGWLDQLPDNLLLALYTGRSAAPPSLAWLHWCHELLSSRQSPKNDTGTYCRQRKDLLALLRQLVWRTACVLTSVTSLVREKAALIVLNQSVSTESTHSDNSLASSSTAGSPSTPVRPFGSEEEFVQLPPCTGDDDTVACVEDLIRSSFQPWPADCVSLNHILAQAILCLVPCSLFRQLDASAVRSGGSHRWNLHTSVTNILSNRPDAPGSENEGGPPSAGALYSEEYGPADSDDSVCITPLWIQQVNKLLTDRHWCSHTAPACFAHSVWWSSQVNSIPKEVQLLDWNCMQTVFEFCYPTRIPEYDSIKTLSISNELLSLLQAAVELIPPAEDARMLSAAQVEQMMQSKAKTAAELPEEPLGLRLAIKYYLEDLRACPRRSSTWAALGLIYYSDLEQIINLASTRSFPDVHLNICRKWRSSMLQLARHCYEQVMAMQGASAISKASSSAAVDTHDDTGVSQSVDPSIHPEEGAKQAKDEEWLCRYMLAKCSEKEAHLVVQDCDNVVGIAPYLLSILDQYHQALQALDAAGAKYPKKVIVYHKLPFRAVEAIEVYYRIHALTLKTLLSYGLPDPDTLKPYSDQIPLVDLREFLITIQSSEFVASCGKPRQFLQVTGSNPALVEALIKKRLSKPGFVAICMTMSISAFMLDRPYSIKDKKNRQ</sequence>
<feature type="compositionally biased region" description="Low complexity" evidence="3">
    <location>
        <begin position="881"/>
        <end position="896"/>
    </location>
</feature>
<name>A0A183AKG7_9TREM</name>
<feature type="region of interest" description="Disordered" evidence="3">
    <location>
        <begin position="157"/>
        <end position="178"/>
    </location>
</feature>
<reference evidence="4 5" key="2">
    <citation type="submission" date="2018-11" db="EMBL/GenBank/DDBJ databases">
        <authorList>
            <consortium name="Pathogen Informatics"/>
        </authorList>
    </citation>
    <scope>NUCLEOTIDE SEQUENCE [LARGE SCALE GENOMIC DNA]</scope>
    <source>
        <strain evidence="4 5">Egypt</strain>
    </source>
</reference>
<evidence type="ECO:0000256" key="2">
    <source>
        <dbReference type="ARBA" id="ARBA00023242"/>
    </source>
</evidence>
<evidence type="ECO:0000313" key="6">
    <source>
        <dbReference type="WBParaSite" id="ECPE_0000746801-mRNA-1"/>
    </source>
</evidence>
<dbReference type="EMBL" id="UZAN01044619">
    <property type="protein sequence ID" value="VDP81148.1"/>
    <property type="molecule type" value="Genomic_DNA"/>
</dbReference>
<organism evidence="6">
    <name type="scientific">Echinostoma caproni</name>
    <dbReference type="NCBI Taxonomy" id="27848"/>
    <lineage>
        <taxon>Eukaryota</taxon>
        <taxon>Metazoa</taxon>
        <taxon>Spiralia</taxon>
        <taxon>Lophotrochozoa</taxon>
        <taxon>Platyhelminthes</taxon>
        <taxon>Trematoda</taxon>
        <taxon>Digenea</taxon>
        <taxon>Plagiorchiida</taxon>
        <taxon>Echinostomata</taxon>
        <taxon>Echinostomatoidea</taxon>
        <taxon>Echinostomatidae</taxon>
        <taxon>Echinostoma</taxon>
    </lineage>
</organism>
<proteinExistence type="predicted"/>
<dbReference type="Proteomes" id="UP000272942">
    <property type="component" value="Unassembled WGS sequence"/>
</dbReference>
<dbReference type="PANTHER" id="PTHR15502:SF7">
    <property type="entry name" value="CALCINEURIN-BINDING PROTEIN CABIN-1"/>
    <property type="match status" value="1"/>
</dbReference>
<protein>
    <submittedName>
        <fullName evidence="4 6">Uncharacterized protein</fullName>
    </submittedName>
</protein>
<dbReference type="WBParaSite" id="ECPE_0000746801-mRNA-1">
    <property type="protein sequence ID" value="ECPE_0000746801-mRNA-1"/>
    <property type="gene ID" value="ECPE_0000746801"/>
</dbReference>
<accession>A0A183AKG7</accession>
<evidence type="ECO:0000313" key="5">
    <source>
        <dbReference type="Proteomes" id="UP000272942"/>
    </source>
</evidence>
<dbReference type="GO" id="GO:0031491">
    <property type="term" value="F:nucleosome binding"/>
    <property type="evidence" value="ECO:0007669"/>
    <property type="project" value="TreeGrafter"/>
</dbReference>
<feature type="compositionally biased region" description="Low complexity" evidence="3">
    <location>
        <begin position="220"/>
        <end position="231"/>
    </location>
</feature>
<gene>
    <name evidence="4" type="ORF">ECPE_LOCUS7452</name>
</gene>
<feature type="region of interest" description="Disordered" evidence="3">
    <location>
        <begin position="1234"/>
        <end position="1255"/>
    </location>
</feature>